<dbReference type="GeneID" id="40741350"/>
<evidence type="ECO:0000313" key="1">
    <source>
        <dbReference type="EMBL" id="KEQ87019.1"/>
    </source>
</evidence>
<accession>A0A074XTR0</accession>
<dbReference type="AlphaFoldDB" id="A0A074XTR0"/>
<dbReference type="HOGENOM" id="CLU_1594202_0_0_1"/>
<proteinExistence type="predicted"/>
<dbReference type="RefSeq" id="XP_029763206.1">
    <property type="nucleotide sequence ID" value="XM_029899044.1"/>
</dbReference>
<sequence>MSTTAPCKTYSVMSWRQQLPKVRHSTHCSERRGRLSQSWSANALIARFGVTQLSPSSLSGGTRRNIENRTPSSSDSTLRIQISLFSHPTAKLVVRKILEVLTRSSLQSYRHPRRYILTCLVHVPQPFGNCIRCQADPRTIGQSPSVVNSFVAVSNWTEFGDIAAVAR</sequence>
<reference evidence="1 2" key="1">
    <citation type="journal article" date="2014" name="BMC Genomics">
        <title>Genome sequencing of four Aureobasidium pullulans varieties: biotechnological potential, stress tolerance, and description of new species.</title>
        <authorList>
            <person name="Gostin Ar C."/>
            <person name="Ohm R.A."/>
            <person name="Kogej T."/>
            <person name="Sonjak S."/>
            <person name="Turk M."/>
            <person name="Zajc J."/>
            <person name="Zalar P."/>
            <person name="Grube M."/>
            <person name="Sun H."/>
            <person name="Han J."/>
            <person name="Sharma A."/>
            <person name="Chiniquy J."/>
            <person name="Ngan C.Y."/>
            <person name="Lipzen A."/>
            <person name="Barry K."/>
            <person name="Grigoriev I.V."/>
            <person name="Gunde-Cimerman N."/>
        </authorList>
    </citation>
    <scope>NUCLEOTIDE SEQUENCE [LARGE SCALE GENOMIC DNA]</scope>
    <source>
        <strain evidence="1 2">EXF-150</strain>
    </source>
</reference>
<gene>
    <name evidence="1" type="ORF">M438DRAFT_160420</name>
</gene>
<dbReference type="EMBL" id="KL584977">
    <property type="protein sequence ID" value="KEQ87019.1"/>
    <property type="molecule type" value="Genomic_DNA"/>
</dbReference>
<keyword evidence="2" id="KW-1185">Reference proteome</keyword>
<dbReference type="Proteomes" id="UP000030706">
    <property type="component" value="Unassembled WGS sequence"/>
</dbReference>
<name>A0A074XTR0_AURPU</name>
<protein>
    <submittedName>
        <fullName evidence="1">Uncharacterized protein</fullName>
    </submittedName>
</protein>
<evidence type="ECO:0000313" key="2">
    <source>
        <dbReference type="Proteomes" id="UP000030706"/>
    </source>
</evidence>
<organism evidence="1 2">
    <name type="scientific">Aureobasidium pullulans EXF-150</name>
    <dbReference type="NCBI Taxonomy" id="1043002"/>
    <lineage>
        <taxon>Eukaryota</taxon>
        <taxon>Fungi</taxon>
        <taxon>Dikarya</taxon>
        <taxon>Ascomycota</taxon>
        <taxon>Pezizomycotina</taxon>
        <taxon>Dothideomycetes</taxon>
        <taxon>Dothideomycetidae</taxon>
        <taxon>Dothideales</taxon>
        <taxon>Saccotheciaceae</taxon>
        <taxon>Aureobasidium</taxon>
    </lineage>
</organism>